<feature type="domain" description="DUF3533" evidence="6">
    <location>
        <begin position="38"/>
        <end position="356"/>
    </location>
</feature>
<keyword evidence="2 5" id="KW-0812">Transmembrane</keyword>
<evidence type="ECO:0000313" key="8">
    <source>
        <dbReference type="Proteomes" id="UP000460318"/>
    </source>
</evidence>
<protein>
    <submittedName>
        <fullName evidence="7">DUF3533 domain-containing protein</fullName>
    </submittedName>
</protein>
<keyword evidence="8" id="KW-1185">Reference proteome</keyword>
<organism evidence="7 8">
    <name type="scientific">Paenibacillus dendrobii</name>
    <dbReference type="NCBI Taxonomy" id="2691084"/>
    <lineage>
        <taxon>Bacteria</taxon>
        <taxon>Bacillati</taxon>
        <taxon>Bacillota</taxon>
        <taxon>Bacilli</taxon>
        <taxon>Bacillales</taxon>
        <taxon>Paenibacillaceae</taxon>
        <taxon>Paenibacillus</taxon>
    </lineage>
</organism>
<evidence type="ECO:0000256" key="5">
    <source>
        <dbReference type="SAM" id="Phobius"/>
    </source>
</evidence>
<keyword evidence="3 5" id="KW-1133">Transmembrane helix</keyword>
<evidence type="ECO:0000256" key="3">
    <source>
        <dbReference type="ARBA" id="ARBA00022989"/>
    </source>
</evidence>
<dbReference type="InterPro" id="IPR051328">
    <property type="entry name" value="T7SS_ABC-Transporter"/>
</dbReference>
<gene>
    <name evidence="7" type="ORF">GRF59_18815</name>
</gene>
<dbReference type="Proteomes" id="UP000460318">
    <property type="component" value="Unassembled WGS sequence"/>
</dbReference>
<feature type="transmembrane region" description="Helical" evidence="5">
    <location>
        <begin position="210"/>
        <end position="229"/>
    </location>
</feature>
<accession>A0A7X3IKL6</accession>
<evidence type="ECO:0000256" key="2">
    <source>
        <dbReference type="ARBA" id="ARBA00022692"/>
    </source>
</evidence>
<reference evidence="7 8" key="1">
    <citation type="submission" date="2019-12" db="EMBL/GenBank/DDBJ databases">
        <title>Paenibacillus sp. nov., an endophytic bacterium isolated from the stem of Dendrobium.</title>
        <authorList>
            <person name="Zhao R."/>
        </authorList>
    </citation>
    <scope>NUCLEOTIDE SEQUENCE [LARGE SCALE GENOMIC DNA]</scope>
    <source>
        <strain evidence="7 8">HJL G12</strain>
    </source>
</reference>
<feature type="transmembrane region" description="Helical" evidence="5">
    <location>
        <begin position="250"/>
        <end position="272"/>
    </location>
</feature>
<feature type="transmembrane region" description="Helical" evidence="5">
    <location>
        <begin position="284"/>
        <end position="304"/>
    </location>
</feature>
<dbReference type="RefSeq" id="WP_160499274.1">
    <property type="nucleotide sequence ID" value="NZ_WUBI01000003.1"/>
</dbReference>
<evidence type="ECO:0000259" key="6">
    <source>
        <dbReference type="Pfam" id="PF12051"/>
    </source>
</evidence>
<feature type="transmembrane region" description="Helical" evidence="5">
    <location>
        <begin position="311"/>
        <end position="330"/>
    </location>
</feature>
<dbReference type="PANTHER" id="PTHR43077:SF5">
    <property type="entry name" value="PHAGE INFECTION PROTEIN"/>
    <property type="match status" value="1"/>
</dbReference>
<dbReference type="AlphaFoldDB" id="A0A7X3IKL6"/>
<evidence type="ECO:0000256" key="4">
    <source>
        <dbReference type="ARBA" id="ARBA00023136"/>
    </source>
</evidence>
<comment type="subcellular location">
    <subcellularLocation>
        <location evidence="1">Membrane</location>
        <topology evidence="1">Multi-pass membrane protein</topology>
    </subcellularLocation>
</comment>
<proteinExistence type="predicted"/>
<dbReference type="InterPro" id="IPR022703">
    <property type="entry name" value="DUF3533"/>
</dbReference>
<evidence type="ECO:0000256" key="1">
    <source>
        <dbReference type="ARBA" id="ARBA00004141"/>
    </source>
</evidence>
<sequence length="405" mass="44187">MKHFFSQKHPYLAVILVFAVMLLLGVAQLGSSVNPVPKEMPVILIQNDQGAKLPNGQQMNYGKLIGDKVTSFKPQNGEDPAPLLWDNVKTEKDALDAMNHEKAYAAVMIPADFTEKLSSLMSPQPHNPEITVYVNQGMNYTGANMVNQILSQMLTGASSQIRDQMLGQLDQKGGTLNVDQAKAFANPIVIHTQNINAVGSHSSNGNAPVVLTQLVWFGAMISTIMLFMAAGKATQSGSSLHRLSIRFSQILMGAVTTAIASLSILLITGGWLGLSIPDYTDIGLFLFFAGFMFFLIQTAVVSWLGFAGMPLFILVFFFGLPILTLPAELLPQFSQNWLYSWIPLRFSVEGLRDLFYFRQGFNLSDPEWTLGILGAVGLVLTLCSVLKQSKPKQQVAADVTQPSGV</sequence>
<dbReference type="PANTHER" id="PTHR43077">
    <property type="entry name" value="TRANSPORT PERMEASE YVFS-RELATED"/>
    <property type="match status" value="1"/>
</dbReference>
<evidence type="ECO:0000313" key="7">
    <source>
        <dbReference type="EMBL" id="MWV45669.1"/>
    </source>
</evidence>
<keyword evidence="4 5" id="KW-0472">Membrane</keyword>
<name>A0A7X3IKL6_9BACL</name>
<feature type="transmembrane region" description="Helical" evidence="5">
    <location>
        <begin position="368"/>
        <end position="386"/>
    </location>
</feature>
<comment type="caution">
    <text evidence="7">The sequence shown here is derived from an EMBL/GenBank/DDBJ whole genome shotgun (WGS) entry which is preliminary data.</text>
</comment>
<dbReference type="Gene3D" id="3.40.1710.10">
    <property type="entry name" value="abc type-2 transporter like domain"/>
    <property type="match status" value="1"/>
</dbReference>
<dbReference type="GO" id="GO:0016020">
    <property type="term" value="C:membrane"/>
    <property type="evidence" value="ECO:0007669"/>
    <property type="project" value="UniProtKB-SubCell"/>
</dbReference>
<dbReference type="EMBL" id="WUBI01000003">
    <property type="protein sequence ID" value="MWV45669.1"/>
    <property type="molecule type" value="Genomic_DNA"/>
</dbReference>
<dbReference type="Pfam" id="PF12051">
    <property type="entry name" value="DUF3533"/>
    <property type="match status" value="1"/>
</dbReference>